<proteinExistence type="predicted"/>
<protein>
    <submittedName>
        <fullName evidence="2">Uncharacterized protein</fullName>
    </submittedName>
</protein>
<feature type="region of interest" description="Disordered" evidence="1">
    <location>
        <begin position="1"/>
        <end position="42"/>
    </location>
</feature>
<gene>
    <name evidence="2" type="ORF">FRACYDRAFT_216325</name>
</gene>
<evidence type="ECO:0000256" key="1">
    <source>
        <dbReference type="SAM" id="MobiDB-lite"/>
    </source>
</evidence>
<dbReference type="Proteomes" id="UP000095751">
    <property type="component" value="Unassembled WGS sequence"/>
</dbReference>
<accession>A0A1E7FYV5</accession>
<feature type="compositionally biased region" description="Acidic residues" evidence="1">
    <location>
        <begin position="71"/>
        <end position="90"/>
    </location>
</feature>
<name>A0A1E7FYV5_9STRA</name>
<dbReference type="AlphaFoldDB" id="A0A1E7FYV5"/>
<dbReference type="KEGG" id="fcy:FRACYDRAFT_216325"/>
<dbReference type="EMBL" id="KV784353">
    <property type="protein sequence ID" value="OEU23330.1"/>
    <property type="molecule type" value="Genomic_DNA"/>
</dbReference>
<keyword evidence="3" id="KW-1185">Reference proteome</keyword>
<feature type="compositionally biased region" description="Low complexity" evidence="1">
    <location>
        <begin position="32"/>
        <end position="42"/>
    </location>
</feature>
<reference evidence="2 3" key="1">
    <citation type="submission" date="2016-09" db="EMBL/GenBank/DDBJ databases">
        <title>Extensive genetic diversity and differential bi-allelic expression allows diatom success in the polar Southern Ocean.</title>
        <authorList>
            <consortium name="DOE Joint Genome Institute"/>
            <person name="Mock T."/>
            <person name="Otillar R.P."/>
            <person name="Strauss J."/>
            <person name="Dupont C."/>
            <person name="Frickenhaus S."/>
            <person name="Maumus F."/>
            <person name="Mcmullan M."/>
            <person name="Sanges R."/>
            <person name="Schmutz J."/>
            <person name="Toseland A."/>
            <person name="Valas R."/>
            <person name="Veluchamy A."/>
            <person name="Ward B.J."/>
            <person name="Allen A."/>
            <person name="Barry K."/>
            <person name="Falciatore A."/>
            <person name="Ferrante M."/>
            <person name="Fortunato A.E."/>
            <person name="Gloeckner G."/>
            <person name="Gruber A."/>
            <person name="Hipkin R."/>
            <person name="Janech M."/>
            <person name="Kroth P."/>
            <person name="Leese F."/>
            <person name="Lindquist E."/>
            <person name="Lyon B.R."/>
            <person name="Martin J."/>
            <person name="Mayer C."/>
            <person name="Parker M."/>
            <person name="Quesneville H."/>
            <person name="Raymond J."/>
            <person name="Uhlig C."/>
            <person name="Valentin K.U."/>
            <person name="Worden A.Z."/>
            <person name="Armbrust E.V."/>
            <person name="Bowler C."/>
            <person name="Green B."/>
            <person name="Moulton V."/>
            <person name="Van Oosterhout C."/>
            <person name="Grigoriev I."/>
        </authorList>
    </citation>
    <scope>NUCLEOTIDE SEQUENCE [LARGE SCALE GENOMIC DNA]</scope>
    <source>
        <strain evidence="2 3">CCMP1102</strain>
    </source>
</reference>
<evidence type="ECO:0000313" key="3">
    <source>
        <dbReference type="Proteomes" id="UP000095751"/>
    </source>
</evidence>
<organism evidence="2 3">
    <name type="scientific">Fragilariopsis cylindrus CCMP1102</name>
    <dbReference type="NCBI Taxonomy" id="635003"/>
    <lineage>
        <taxon>Eukaryota</taxon>
        <taxon>Sar</taxon>
        <taxon>Stramenopiles</taxon>
        <taxon>Ochrophyta</taxon>
        <taxon>Bacillariophyta</taxon>
        <taxon>Bacillariophyceae</taxon>
        <taxon>Bacillariophycidae</taxon>
        <taxon>Bacillariales</taxon>
        <taxon>Bacillariaceae</taxon>
        <taxon>Fragilariopsis</taxon>
    </lineage>
</organism>
<sequence length="186" mass="20811">MVEEDLSFLSFPSLPSSSFGSPSTTQEQHDTSLLPSSSLPTLFNLSPRTTLAPRGFALPELQLMKSRSLFDDNEESDSDSDDDDNDDDVDLTPPLLQTCRSFDSDIDDDNDNDFDFVRQRARAQSPLKALPVLQMRKNTSNNQSLSENSKQLKIELSLPKSAFTKGTPWKDQEYQCQQMIVRAVAA</sequence>
<dbReference type="InParanoid" id="A0A1E7FYV5"/>
<feature type="compositionally biased region" description="Low complexity" evidence="1">
    <location>
        <begin position="7"/>
        <end position="23"/>
    </location>
</feature>
<feature type="region of interest" description="Disordered" evidence="1">
    <location>
        <begin position="70"/>
        <end position="102"/>
    </location>
</feature>
<evidence type="ECO:0000313" key="2">
    <source>
        <dbReference type="EMBL" id="OEU23330.1"/>
    </source>
</evidence>